<reference evidence="1 2" key="1">
    <citation type="submission" date="2021-06" db="EMBL/GenBank/DDBJ databases">
        <authorList>
            <person name="Palmer J.M."/>
        </authorList>
    </citation>
    <scope>NUCLEOTIDE SEQUENCE [LARGE SCALE GENOMIC DNA]</scope>
    <source>
        <strain evidence="1 2">GA_2019</strain>
        <tissue evidence="1">Muscle</tissue>
    </source>
</reference>
<gene>
    <name evidence="1" type="ORF">GOODEAATRI_010861</name>
</gene>
<accession>A0ABV0NJ81</accession>
<comment type="caution">
    <text evidence="1">The sequence shown here is derived from an EMBL/GenBank/DDBJ whole genome shotgun (WGS) entry which is preliminary data.</text>
</comment>
<name>A0ABV0NJ81_9TELE</name>
<dbReference type="EMBL" id="JAHRIO010040630">
    <property type="protein sequence ID" value="MEQ2171454.1"/>
    <property type="molecule type" value="Genomic_DNA"/>
</dbReference>
<protein>
    <submittedName>
        <fullName evidence="1">Uncharacterized protein</fullName>
    </submittedName>
</protein>
<evidence type="ECO:0000313" key="1">
    <source>
        <dbReference type="EMBL" id="MEQ2171454.1"/>
    </source>
</evidence>
<sequence length="165" mass="18168">MDFNVAIHGCGAQQYVLVIFRLIRDQVTGQQTQQRHPDVPLPRHLLQLFWGEPKAFPGQPRDIVPPACPGTPPEEGVQKTSGIDARATSTGPSRCGGAAALLRAPHPISKGVPGHPTEEAHFSRLYPGSHDPKFMPIGEGRNVDRPVNRELRLLVIYVIKKMFKS</sequence>
<evidence type="ECO:0000313" key="2">
    <source>
        <dbReference type="Proteomes" id="UP001476798"/>
    </source>
</evidence>
<proteinExistence type="predicted"/>
<dbReference type="Proteomes" id="UP001476798">
    <property type="component" value="Unassembled WGS sequence"/>
</dbReference>
<organism evidence="1 2">
    <name type="scientific">Goodea atripinnis</name>
    <dbReference type="NCBI Taxonomy" id="208336"/>
    <lineage>
        <taxon>Eukaryota</taxon>
        <taxon>Metazoa</taxon>
        <taxon>Chordata</taxon>
        <taxon>Craniata</taxon>
        <taxon>Vertebrata</taxon>
        <taxon>Euteleostomi</taxon>
        <taxon>Actinopterygii</taxon>
        <taxon>Neopterygii</taxon>
        <taxon>Teleostei</taxon>
        <taxon>Neoteleostei</taxon>
        <taxon>Acanthomorphata</taxon>
        <taxon>Ovalentaria</taxon>
        <taxon>Atherinomorphae</taxon>
        <taxon>Cyprinodontiformes</taxon>
        <taxon>Goodeidae</taxon>
        <taxon>Goodea</taxon>
    </lineage>
</organism>
<keyword evidence="2" id="KW-1185">Reference proteome</keyword>